<dbReference type="GO" id="GO:0009425">
    <property type="term" value="C:bacterial-type flagellum basal body"/>
    <property type="evidence" value="ECO:0007669"/>
    <property type="project" value="UniProtKB-SubCell"/>
</dbReference>
<evidence type="ECO:0000313" key="14">
    <source>
        <dbReference type="EMBL" id="CRK74154.1"/>
    </source>
</evidence>
<keyword evidence="8" id="KW-0472">Membrane</keyword>
<evidence type="ECO:0000256" key="10">
    <source>
        <dbReference type="ARBA" id="ARBA00025598"/>
    </source>
</evidence>
<evidence type="ECO:0000256" key="8">
    <source>
        <dbReference type="ARBA" id="ARBA00023136"/>
    </source>
</evidence>
<dbReference type="SUPFAM" id="SSF48029">
    <property type="entry name" value="FliG"/>
    <property type="match status" value="1"/>
</dbReference>
<keyword evidence="7" id="KW-0283">Flagellar rotation</keyword>
<dbReference type="InterPro" id="IPR028263">
    <property type="entry name" value="FliG_N"/>
</dbReference>
<evidence type="ECO:0000259" key="11">
    <source>
        <dbReference type="Pfam" id="PF01706"/>
    </source>
</evidence>
<dbReference type="Proteomes" id="UP000048949">
    <property type="component" value="Unassembled WGS sequence"/>
</dbReference>
<dbReference type="GO" id="GO:0005886">
    <property type="term" value="C:plasma membrane"/>
    <property type="evidence" value="ECO:0007669"/>
    <property type="project" value="UniProtKB-SubCell"/>
</dbReference>
<dbReference type="InterPro" id="IPR032779">
    <property type="entry name" value="FliG_M"/>
</dbReference>
<keyword evidence="5" id="KW-1003">Cell membrane</keyword>
<evidence type="ECO:0000313" key="15">
    <source>
        <dbReference type="Proteomes" id="UP000048949"/>
    </source>
</evidence>
<evidence type="ECO:0000256" key="3">
    <source>
        <dbReference type="ARBA" id="ARBA00010299"/>
    </source>
</evidence>
<dbReference type="GO" id="GO:0003774">
    <property type="term" value="F:cytoskeletal motor activity"/>
    <property type="evidence" value="ECO:0007669"/>
    <property type="project" value="InterPro"/>
</dbReference>
<dbReference type="GO" id="GO:0006935">
    <property type="term" value="P:chemotaxis"/>
    <property type="evidence" value="ECO:0007669"/>
    <property type="project" value="UniProtKB-KW"/>
</dbReference>
<accession>A0A0U1NHG0</accession>
<dbReference type="InterPro" id="IPR000090">
    <property type="entry name" value="Flg_Motor_Flig"/>
</dbReference>
<evidence type="ECO:0000259" key="13">
    <source>
        <dbReference type="Pfam" id="PF14842"/>
    </source>
</evidence>
<comment type="similarity">
    <text evidence="3">Belongs to the FliG family.</text>
</comment>
<keyword evidence="6" id="KW-0145">Chemotaxis</keyword>
<organism evidence="14 15">
    <name type="scientific">Nereida ignava</name>
    <dbReference type="NCBI Taxonomy" id="282199"/>
    <lineage>
        <taxon>Bacteria</taxon>
        <taxon>Pseudomonadati</taxon>
        <taxon>Pseudomonadota</taxon>
        <taxon>Alphaproteobacteria</taxon>
        <taxon>Rhodobacterales</taxon>
        <taxon>Roseobacteraceae</taxon>
        <taxon>Nereida</taxon>
    </lineage>
</organism>
<evidence type="ECO:0000256" key="6">
    <source>
        <dbReference type="ARBA" id="ARBA00022500"/>
    </source>
</evidence>
<reference evidence="14 15" key="1">
    <citation type="submission" date="2015-04" db="EMBL/GenBank/DDBJ databases">
        <authorList>
            <person name="Syromyatnikov M.Y."/>
            <person name="Popov V.N."/>
        </authorList>
    </citation>
    <scope>NUCLEOTIDE SEQUENCE [LARGE SCALE GENOMIC DNA]</scope>
    <source>
        <strain evidence="14 15">CECT 5292</strain>
    </source>
</reference>
<feature type="domain" description="Flagellar motor switch protein FliG middle" evidence="12">
    <location>
        <begin position="140"/>
        <end position="211"/>
    </location>
</feature>
<protein>
    <recommendedName>
        <fullName evidence="4">Flagellar motor switch protein FliG</fullName>
    </recommendedName>
</protein>
<dbReference type="InterPro" id="IPR023087">
    <property type="entry name" value="Flg_Motor_Flig_C"/>
</dbReference>
<evidence type="ECO:0000256" key="5">
    <source>
        <dbReference type="ARBA" id="ARBA00022475"/>
    </source>
</evidence>
<dbReference type="STRING" id="282199.GCA_001049735_00179"/>
<feature type="domain" description="Flagellar motor switch protein FliG N-terminal" evidence="13">
    <location>
        <begin position="29"/>
        <end position="131"/>
    </location>
</feature>
<dbReference type="OrthoDB" id="7616820at2"/>
<evidence type="ECO:0000256" key="9">
    <source>
        <dbReference type="ARBA" id="ARBA00023143"/>
    </source>
</evidence>
<dbReference type="Gene3D" id="1.10.220.30">
    <property type="match status" value="3"/>
</dbReference>
<comment type="function">
    <text evidence="10">FliG is one of three proteins (FliG, FliN, FliM) that forms the rotor-mounted switch complex (C ring), located at the base of the basal body. This complex interacts with the CheY and CheZ chemotaxis proteins, in addition to contacting components of the motor that determine the direction of flagellar rotation.</text>
</comment>
<evidence type="ECO:0000256" key="2">
    <source>
        <dbReference type="ARBA" id="ARBA00004413"/>
    </source>
</evidence>
<evidence type="ECO:0000259" key="12">
    <source>
        <dbReference type="Pfam" id="PF14841"/>
    </source>
</evidence>
<keyword evidence="14" id="KW-0282">Flagellum</keyword>
<comment type="subcellular location">
    <subcellularLocation>
        <location evidence="1">Bacterial flagellum basal body</location>
    </subcellularLocation>
    <subcellularLocation>
        <location evidence="2">Cell membrane</location>
        <topology evidence="2">Peripheral membrane protein</topology>
        <orientation evidence="2">Cytoplasmic side</orientation>
    </subcellularLocation>
</comment>
<keyword evidence="14" id="KW-0966">Cell projection</keyword>
<evidence type="ECO:0000256" key="4">
    <source>
        <dbReference type="ARBA" id="ARBA00021870"/>
    </source>
</evidence>
<proteinExistence type="inferred from homology"/>
<evidence type="ECO:0000256" key="1">
    <source>
        <dbReference type="ARBA" id="ARBA00004117"/>
    </source>
</evidence>
<feature type="domain" description="Flagellar motor switch protein FliG C-terminal" evidence="11">
    <location>
        <begin position="242"/>
        <end position="351"/>
    </location>
</feature>
<dbReference type="GO" id="GO:0071973">
    <property type="term" value="P:bacterial-type flagellum-dependent cell motility"/>
    <property type="evidence" value="ECO:0007669"/>
    <property type="project" value="InterPro"/>
</dbReference>
<name>A0A0U1NHG0_9RHOB</name>
<dbReference type="Pfam" id="PF14842">
    <property type="entry name" value="FliG_N"/>
    <property type="match status" value="1"/>
</dbReference>
<gene>
    <name evidence="14" type="primary">fliG_1</name>
    <name evidence="14" type="ORF">NIG5292_00179</name>
</gene>
<keyword evidence="15" id="KW-1185">Reference proteome</keyword>
<dbReference type="PRINTS" id="PR00954">
    <property type="entry name" value="FLGMOTORFLIG"/>
</dbReference>
<keyword evidence="14" id="KW-0969">Cilium</keyword>
<dbReference type="Pfam" id="PF14841">
    <property type="entry name" value="FliG_M"/>
    <property type="match status" value="1"/>
</dbReference>
<keyword evidence="9" id="KW-0975">Bacterial flagellum</keyword>
<dbReference type="AlphaFoldDB" id="A0A0U1NHG0"/>
<dbReference type="Pfam" id="PF01706">
    <property type="entry name" value="FliG_C"/>
    <property type="match status" value="1"/>
</dbReference>
<dbReference type="PANTHER" id="PTHR30534:SF0">
    <property type="entry name" value="FLAGELLAR MOTOR SWITCH PROTEIN FLIG"/>
    <property type="match status" value="1"/>
</dbReference>
<dbReference type="EMBL" id="CVQV01000002">
    <property type="protein sequence ID" value="CRK74154.1"/>
    <property type="molecule type" value="Genomic_DNA"/>
</dbReference>
<dbReference type="PANTHER" id="PTHR30534">
    <property type="entry name" value="FLAGELLAR MOTOR SWITCH PROTEIN FLIG"/>
    <property type="match status" value="1"/>
</dbReference>
<sequence length="355" mass="37606">MPLIDRHKGCCVIPSFPELPAAGSDTAGLSKREKAAVIVRALLGGGGELSLSTLAIEQQTGLMDQMRQMSPLDRATVEAVIDEFVAELESTALTFPKDIGGTLDLMGKSLDPSLAGRLRKEAGLAPQLNPWETIAGLPVTQLVDLLAGESIEVCAVVLSKLQVAKAAEILGALPGERARRITYAISVTTGVTPQAIELIGISIVDQLGTQPVQAFDDSPVERVGAILNFAHAQTRDDVLVGLDETDAKFAEDVRKSIFTFANIPERIDPRDVPKITKDVAPEQLLTALSAALSTGMEAPANFILDNMSKRMAESMRDEIKDGGPVSQADGEDAMSAVVATIREMEAAGTLLLLAE</sequence>
<evidence type="ECO:0000256" key="7">
    <source>
        <dbReference type="ARBA" id="ARBA00022779"/>
    </source>
</evidence>
<dbReference type="InterPro" id="IPR011002">
    <property type="entry name" value="FliG_a-hlx"/>
</dbReference>